<dbReference type="EMBL" id="OX459946">
    <property type="protein sequence ID" value="CAI9153714.1"/>
    <property type="molecule type" value="Genomic_DNA"/>
</dbReference>
<evidence type="ECO:0000256" key="1">
    <source>
        <dbReference type="SAM" id="MobiDB-lite"/>
    </source>
</evidence>
<protein>
    <submittedName>
        <fullName evidence="2">Uncharacterized protein</fullName>
    </submittedName>
</protein>
<gene>
    <name evidence="2" type="ORF">MRATA1EN1_LOCUS2676</name>
</gene>
<accession>A0ABN8XXJ7</accession>
<reference evidence="2" key="1">
    <citation type="submission" date="2023-04" db="EMBL/GenBank/DDBJ databases">
        <authorList>
            <consortium name="ELIXIR-Norway"/>
        </authorList>
    </citation>
    <scope>NUCLEOTIDE SEQUENCE [LARGE SCALE GENOMIC DNA]</scope>
</reference>
<proteinExistence type="predicted"/>
<sequence>MAMLLPGNMQTFALSSNTSCTVDEKRGRQREDGEAPPRCPPGAQRVIDAGPFGRRPRRQGGRTRDLLTEVTTLPSKHPQPKQGCPATELWVRPEGGGHCGSPGLPEAPSTSAAEAAPPAGGCPETSCFRASATHRASRGASATRVRGVYRAVPPKATGFAAYTRHISLPFLKERGEQMEPPTTGSHFQKSRLF</sequence>
<dbReference type="Proteomes" id="UP001176941">
    <property type="component" value="Chromosome 10"/>
</dbReference>
<evidence type="ECO:0000313" key="3">
    <source>
        <dbReference type="Proteomes" id="UP001176941"/>
    </source>
</evidence>
<feature type="region of interest" description="Disordered" evidence="1">
    <location>
        <begin position="95"/>
        <end position="121"/>
    </location>
</feature>
<organism evidence="2 3">
    <name type="scientific">Rangifer tarandus platyrhynchus</name>
    <name type="common">Svalbard reindeer</name>
    <dbReference type="NCBI Taxonomy" id="3082113"/>
    <lineage>
        <taxon>Eukaryota</taxon>
        <taxon>Metazoa</taxon>
        <taxon>Chordata</taxon>
        <taxon>Craniata</taxon>
        <taxon>Vertebrata</taxon>
        <taxon>Euteleostomi</taxon>
        <taxon>Mammalia</taxon>
        <taxon>Eutheria</taxon>
        <taxon>Laurasiatheria</taxon>
        <taxon>Artiodactyla</taxon>
        <taxon>Ruminantia</taxon>
        <taxon>Pecora</taxon>
        <taxon>Cervidae</taxon>
        <taxon>Odocoileinae</taxon>
        <taxon>Rangifer</taxon>
    </lineage>
</organism>
<feature type="compositionally biased region" description="Low complexity" evidence="1">
    <location>
        <begin position="106"/>
        <end position="121"/>
    </location>
</feature>
<evidence type="ECO:0000313" key="2">
    <source>
        <dbReference type="EMBL" id="CAI9153714.1"/>
    </source>
</evidence>
<name>A0ABN8XXJ7_RANTA</name>
<keyword evidence="3" id="KW-1185">Reference proteome</keyword>
<feature type="region of interest" description="Disordered" evidence="1">
    <location>
        <begin position="1"/>
        <end position="64"/>
    </location>
</feature>
<feature type="compositionally biased region" description="Polar residues" evidence="1">
    <location>
        <begin position="8"/>
        <end position="21"/>
    </location>
</feature>
<feature type="compositionally biased region" description="Basic and acidic residues" evidence="1">
    <location>
        <begin position="22"/>
        <end position="35"/>
    </location>
</feature>